<dbReference type="InterPro" id="IPR058031">
    <property type="entry name" value="AAA_lid_NorR"/>
</dbReference>
<keyword evidence="9" id="KW-1185">Reference proteome</keyword>
<feature type="domain" description="Sigma-54 factor interaction" evidence="7">
    <location>
        <begin position="21"/>
        <end position="248"/>
    </location>
</feature>
<dbReference type="SUPFAM" id="SSF52540">
    <property type="entry name" value="P-loop containing nucleoside triphosphate hydrolases"/>
    <property type="match status" value="1"/>
</dbReference>
<dbReference type="InterPro" id="IPR003593">
    <property type="entry name" value="AAA+_ATPase"/>
</dbReference>
<feature type="region of interest" description="Disordered" evidence="6">
    <location>
        <begin position="322"/>
        <end position="349"/>
    </location>
</feature>
<dbReference type="PROSITE" id="PS50045">
    <property type="entry name" value="SIGMA54_INTERACT_4"/>
    <property type="match status" value="1"/>
</dbReference>
<accession>A0A1T4SBA3</accession>
<dbReference type="SUPFAM" id="SSF46689">
    <property type="entry name" value="Homeodomain-like"/>
    <property type="match status" value="1"/>
</dbReference>
<evidence type="ECO:0000256" key="6">
    <source>
        <dbReference type="SAM" id="MobiDB-lite"/>
    </source>
</evidence>
<evidence type="ECO:0000256" key="4">
    <source>
        <dbReference type="ARBA" id="ARBA00023125"/>
    </source>
</evidence>
<dbReference type="CDD" id="cd00009">
    <property type="entry name" value="AAA"/>
    <property type="match status" value="1"/>
</dbReference>
<reference evidence="8 9" key="1">
    <citation type="submission" date="2017-02" db="EMBL/GenBank/DDBJ databases">
        <authorList>
            <person name="Peterson S.W."/>
        </authorList>
    </citation>
    <scope>NUCLEOTIDE SEQUENCE [LARGE SCALE GENOMIC DNA]</scope>
    <source>
        <strain evidence="8 9">DSM 21749</strain>
    </source>
</reference>
<proteinExistence type="predicted"/>
<dbReference type="STRING" id="1122188.SAMN02745674_02723"/>
<dbReference type="OrthoDB" id="9804019at2"/>
<evidence type="ECO:0000256" key="3">
    <source>
        <dbReference type="ARBA" id="ARBA00023015"/>
    </source>
</evidence>
<dbReference type="PRINTS" id="PR01590">
    <property type="entry name" value="HTHFIS"/>
</dbReference>
<dbReference type="InterPro" id="IPR009057">
    <property type="entry name" value="Homeodomain-like_sf"/>
</dbReference>
<dbReference type="Gene3D" id="1.10.10.60">
    <property type="entry name" value="Homeodomain-like"/>
    <property type="match status" value="1"/>
</dbReference>
<keyword evidence="3" id="KW-0805">Transcription regulation</keyword>
<evidence type="ECO:0000256" key="5">
    <source>
        <dbReference type="ARBA" id="ARBA00023163"/>
    </source>
</evidence>
<keyword evidence="1" id="KW-0547">Nucleotide-binding</keyword>
<organism evidence="8 9">
    <name type="scientific">Lysobacter spongiicola DSM 21749</name>
    <dbReference type="NCBI Taxonomy" id="1122188"/>
    <lineage>
        <taxon>Bacteria</taxon>
        <taxon>Pseudomonadati</taxon>
        <taxon>Pseudomonadota</taxon>
        <taxon>Gammaproteobacteria</taxon>
        <taxon>Lysobacterales</taxon>
        <taxon>Lysobacteraceae</taxon>
        <taxon>Novilysobacter</taxon>
    </lineage>
</organism>
<dbReference type="PANTHER" id="PTHR32071">
    <property type="entry name" value="TRANSCRIPTIONAL REGULATORY PROTEIN"/>
    <property type="match status" value="1"/>
</dbReference>
<dbReference type="RefSeq" id="WP_078759248.1">
    <property type="nucleotide sequence ID" value="NZ_FUXP01000015.1"/>
</dbReference>
<keyword evidence="5" id="KW-0804">Transcription</keyword>
<keyword evidence="4 8" id="KW-0238">DNA-binding</keyword>
<keyword evidence="2" id="KW-0067">ATP-binding</keyword>
<protein>
    <submittedName>
        <fullName evidence="8">DNA-binding transcriptional response regulator, NtrC family, contains REC, AAA-type ATPase, and a Fis-type DNA-binding domains</fullName>
    </submittedName>
</protein>
<name>A0A1T4SBA3_9GAMM</name>
<evidence type="ECO:0000256" key="2">
    <source>
        <dbReference type="ARBA" id="ARBA00022840"/>
    </source>
</evidence>
<dbReference type="InterPro" id="IPR025662">
    <property type="entry name" value="Sigma_54_int_dom_ATP-bd_1"/>
</dbReference>
<dbReference type="EMBL" id="FUXP01000015">
    <property type="protein sequence ID" value="SKA25519.1"/>
    <property type="molecule type" value="Genomic_DNA"/>
</dbReference>
<dbReference type="GO" id="GO:0043565">
    <property type="term" value="F:sequence-specific DNA binding"/>
    <property type="evidence" value="ECO:0007669"/>
    <property type="project" value="InterPro"/>
</dbReference>
<dbReference type="AlphaFoldDB" id="A0A1T4SBA3"/>
<dbReference type="Gene3D" id="3.40.50.300">
    <property type="entry name" value="P-loop containing nucleotide triphosphate hydrolases"/>
    <property type="match status" value="1"/>
</dbReference>
<evidence type="ECO:0000313" key="8">
    <source>
        <dbReference type="EMBL" id="SKA25519.1"/>
    </source>
</evidence>
<dbReference type="GO" id="GO:0006355">
    <property type="term" value="P:regulation of DNA-templated transcription"/>
    <property type="evidence" value="ECO:0007669"/>
    <property type="project" value="InterPro"/>
</dbReference>
<dbReference type="PROSITE" id="PS00675">
    <property type="entry name" value="SIGMA54_INTERACT_1"/>
    <property type="match status" value="1"/>
</dbReference>
<dbReference type="Gene3D" id="1.10.8.60">
    <property type="match status" value="1"/>
</dbReference>
<dbReference type="SMART" id="SM00382">
    <property type="entry name" value="AAA"/>
    <property type="match status" value="1"/>
</dbReference>
<dbReference type="InterPro" id="IPR027417">
    <property type="entry name" value="P-loop_NTPase"/>
</dbReference>
<dbReference type="Pfam" id="PF02954">
    <property type="entry name" value="HTH_8"/>
    <property type="match status" value="1"/>
</dbReference>
<evidence type="ECO:0000256" key="1">
    <source>
        <dbReference type="ARBA" id="ARBA00022741"/>
    </source>
</evidence>
<dbReference type="FunFam" id="3.40.50.300:FF:000006">
    <property type="entry name" value="DNA-binding transcriptional regulator NtrC"/>
    <property type="match status" value="1"/>
</dbReference>
<gene>
    <name evidence="8" type="ORF">SAMN02745674_02723</name>
</gene>
<sequence>MSHETAQARKRHPETRAFGGLIGECEAVRGVQEDLGKIAPTAASVLITGESGTGKELVARGLHEHSGRDGGFIAVNCGGIAPDLLASHLFGHERGSFTGAATRHIGFFEQANRGTLFLDEVTEMPAALQVYLLRALETGTIMRVGGTEEIRFDARIVAATNRDPVIAIEEGVLREDLFYRLADFVVELPPLRERAGDVLLLARHFLERLNAEHGTRKRFASNVADELSGYDWPGNVRELRSAIRRSFILSDGDEVPLQNSPLARRGSQCAEDEGTVTFSVGMSYAEVEHQMLLKTLERFNHDKTRAARALGVSVRTIHNQLNRFGEGASTPGPDNRRDRSGDTARAMNG</sequence>
<dbReference type="GO" id="GO:0005524">
    <property type="term" value="F:ATP binding"/>
    <property type="evidence" value="ECO:0007669"/>
    <property type="project" value="UniProtKB-KW"/>
</dbReference>
<dbReference type="Pfam" id="PF25601">
    <property type="entry name" value="AAA_lid_14"/>
    <property type="match status" value="1"/>
</dbReference>
<dbReference type="Proteomes" id="UP000190061">
    <property type="component" value="Unassembled WGS sequence"/>
</dbReference>
<dbReference type="Pfam" id="PF00158">
    <property type="entry name" value="Sigma54_activat"/>
    <property type="match status" value="1"/>
</dbReference>
<dbReference type="InterPro" id="IPR002197">
    <property type="entry name" value="HTH_Fis"/>
</dbReference>
<evidence type="ECO:0000313" key="9">
    <source>
        <dbReference type="Proteomes" id="UP000190061"/>
    </source>
</evidence>
<dbReference type="InterPro" id="IPR002078">
    <property type="entry name" value="Sigma_54_int"/>
</dbReference>
<dbReference type="PANTHER" id="PTHR32071:SF117">
    <property type="entry name" value="PTS-DEPENDENT DIHYDROXYACETONE KINASE OPERON REGULATORY PROTEIN-RELATED"/>
    <property type="match status" value="1"/>
</dbReference>
<evidence type="ECO:0000259" key="7">
    <source>
        <dbReference type="PROSITE" id="PS50045"/>
    </source>
</evidence>